<feature type="domain" description="Glycosyltransferase 2-like" evidence="1">
    <location>
        <begin position="4"/>
        <end position="170"/>
    </location>
</feature>
<dbReference type="PANTHER" id="PTHR43685">
    <property type="entry name" value="GLYCOSYLTRANSFERASE"/>
    <property type="match status" value="1"/>
</dbReference>
<dbReference type="Pfam" id="PF00535">
    <property type="entry name" value="Glycos_transf_2"/>
    <property type="match status" value="1"/>
</dbReference>
<dbReference type="CDD" id="cd00761">
    <property type="entry name" value="Glyco_tranf_GTA_type"/>
    <property type="match status" value="1"/>
</dbReference>
<dbReference type="InterPro" id="IPR050834">
    <property type="entry name" value="Glycosyltransf_2"/>
</dbReference>
<comment type="caution">
    <text evidence="2">The sequence shown here is derived from an EMBL/GenBank/DDBJ whole genome shotgun (WGS) entry which is preliminary data.</text>
</comment>
<organism evidence="2 3">
    <name type="scientific">Thalassotalea euphylliae</name>
    <dbReference type="NCBI Taxonomy" id="1655234"/>
    <lineage>
        <taxon>Bacteria</taxon>
        <taxon>Pseudomonadati</taxon>
        <taxon>Pseudomonadota</taxon>
        <taxon>Gammaproteobacteria</taxon>
        <taxon>Alteromonadales</taxon>
        <taxon>Colwelliaceae</taxon>
        <taxon>Thalassotalea</taxon>
    </lineage>
</organism>
<dbReference type="InterPro" id="IPR001173">
    <property type="entry name" value="Glyco_trans_2-like"/>
</dbReference>
<protein>
    <submittedName>
        <fullName evidence="2">Glycosyltransferase family 2 protein</fullName>
    </submittedName>
</protein>
<evidence type="ECO:0000313" key="3">
    <source>
        <dbReference type="Proteomes" id="UP000256478"/>
    </source>
</evidence>
<dbReference type="GO" id="GO:0016740">
    <property type="term" value="F:transferase activity"/>
    <property type="evidence" value="ECO:0007669"/>
    <property type="project" value="UniProtKB-KW"/>
</dbReference>
<dbReference type="Gene3D" id="3.90.550.10">
    <property type="entry name" value="Spore Coat Polysaccharide Biosynthesis Protein SpsA, Chain A"/>
    <property type="match status" value="1"/>
</dbReference>
<evidence type="ECO:0000313" key="2">
    <source>
        <dbReference type="EMBL" id="REL25211.1"/>
    </source>
</evidence>
<gene>
    <name evidence="2" type="ORF">DXX93_00655</name>
</gene>
<dbReference type="InterPro" id="IPR029044">
    <property type="entry name" value="Nucleotide-diphossugar_trans"/>
</dbReference>
<dbReference type="AlphaFoldDB" id="A0A3E0TKX2"/>
<keyword evidence="2" id="KW-0808">Transferase</keyword>
<dbReference type="PANTHER" id="PTHR43685:SF2">
    <property type="entry name" value="GLYCOSYLTRANSFERASE 2-LIKE DOMAIN-CONTAINING PROTEIN"/>
    <property type="match status" value="1"/>
</dbReference>
<sequence length="302" mass="35018">MDISLLIATYNGQKTLRMTLESLTRMDVEGVDWELLVCDNNSTDLTASILKEYEQKLPLKIYYEGQQGKSAALNKILYQAQGDILILTDDDVIADTLFLKSFLNIANSKLEYDIFGGKIEPYFSVQKPNWYDSFGFKHIAYAITPESFDKKEVGPGSIFGANVAFRRSALTDNILFNTRVGPTSGNYEMGCETDFLTRLSAGRKCWFDSSIIVKHILKDFQFDYKWLKARGLKYGLSMYTKEKELKFQGVKTVHEIPLWRIKVFLVNWFQMTFLPKNKDKANNYWEVGFFWGYLKKRFKNNK</sequence>
<reference evidence="2 3" key="1">
    <citation type="submission" date="2018-08" db="EMBL/GenBank/DDBJ databases">
        <title>Thalassotalea euphylliae genome.</title>
        <authorList>
            <person name="Summers S."/>
            <person name="Rice S.A."/>
            <person name="Freckelton M.L."/>
            <person name="Nedved B.T."/>
            <person name="Hadfield M.G."/>
        </authorList>
    </citation>
    <scope>NUCLEOTIDE SEQUENCE [LARGE SCALE GENOMIC DNA]</scope>
    <source>
        <strain evidence="2 3">H1</strain>
    </source>
</reference>
<dbReference type="SUPFAM" id="SSF53448">
    <property type="entry name" value="Nucleotide-diphospho-sugar transferases"/>
    <property type="match status" value="1"/>
</dbReference>
<dbReference type="OrthoDB" id="9802649at2"/>
<name>A0A3E0TKX2_9GAMM</name>
<dbReference type="EMBL" id="QUOU01000001">
    <property type="protein sequence ID" value="REL25211.1"/>
    <property type="molecule type" value="Genomic_DNA"/>
</dbReference>
<dbReference type="Proteomes" id="UP000256478">
    <property type="component" value="Unassembled WGS sequence"/>
</dbReference>
<evidence type="ECO:0000259" key="1">
    <source>
        <dbReference type="Pfam" id="PF00535"/>
    </source>
</evidence>
<accession>A0A3E0TKX2</accession>
<proteinExistence type="predicted"/>
<dbReference type="RefSeq" id="WP_116006374.1">
    <property type="nucleotide sequence ID" value="NZ_QUOU01000001.1"/>
</dbReference>